<dbReference type="PROSITE" id="PS51186">
    <property type="entry name" value="GNAT"/>
    <property type="match status" value="1"/>
</dbReference>
<evidence type="ECO:0000259" key="1">
    <source>
        <dbReference type="PROSITE" id="PS51186"/>
    </source>
</evidence>
<dbReference type="EMBL" id="JAVDQD010000001">
    <property type="protein sequence ID" value="MDR6237881.1"/>
    <property type="molecule type" value="Genomic_DNA"/>
</dbReference>
<dbReference type="Gene3D" id="3.40.630.30">
    <property type="match status" value="1"/>
</dbReference>
<accession>A0AAE4BQS2</accession>
<dbReference type="InterPro" id="IPR016181">
    <property type="entry name" value="Acyl_CoA_acyltransferase"/>
</dbReference>
<dbReference type="RefSeq" id="WP_309937353.1">
    <property type="nucleotide sequence ID" value="NZ_AP025305.1"/>
</dbReference>
<proteinExistence type="predicted"/>
<dbReference type="GO" id="GO:0016747">
    <property type="term" value="F:acyltransferase activity, transferring groups other than amino-acyl groups"/>
    <property type="evidence" value="ECO:0007669"/>
    <property type="project" value="InterPro"/>
</dbReference>
<dbReference type="SUPFAM" id="SSF55729">
    <property type="entry name" value="Acyl-CoA N-acyltransferases (Nat)"/>
    <property type="match status" value="1"/>
</dbReference>
<comment type="caution">
    <text evidence="2">The sequence shown here is derived from an EMBL/GenBank/DDBJ whole genome shotgun (WGS) entry which is preliminary data.</text>
</comment>
<feature type="domain" description="N-acetyltransferase" evidence="1">
    <location>
        <begin position="4"/>
        <end position="186"/>
    </location>
</feature>
<dbReference type="Pfam" id="PF00583">
    <property type="entry name" value="Acetyltransf_1"/>
    <property type="match status" value="1"/>
</dbReference>
<dbReference type="InterPro" id="IPR000182">
    <property type="entry name" value="GNAT_dom"/>
</dbReference>
<reference evidence="2" key="1">
    <citation type="submission" date="2023-07" db="EMBL/GenBank/DDBJ databases">
        <title>Genomic Encyclopedia of Type Strains, Phase IV (KMG-IV): sequencing the most valuable type-strain genomes for metagenomic binning, comparative biology and taxonomic classification.</title>
        <authorList>
            <person name="Goeker M."/>
        </authorList>
    </citation>
    <scope>NUCLEOTIDE SEQUENCE</scope>
    <source>
        <strain evidence="2">DSM 26174</strain>
    </source>
</reference>
<keyword evidence="3" id="KW-1185">Reference proteome</keyword>
<dbReference type="GO" id="GO:0005840">
    <property type="term" value="C:ribosome"/>
    <property type="evidence" value="ECO:0007669"/>
    <property type="project" value="UniProtKB-KW"/>
</dbReference>
<dbReference type="Proteomes" id="UP001185092">
    <property type="component" value="Unassembled WGS sequence"/>
</dbReference>
<evidence type="ECO:0000313" key="3">
    <source>
        <dbReference type="Proteomes" id="UP001185092"/>
    </source>
</evidence>
<keyword evidence="2" id="KW-0687">Ribonucleoprotein</keyword>
<sequence>MSEIIVKSAKEEDLDQIINLQQTNLKRNVNLEKRKKDGYVTLETSEDVLQDMIKNELVIGAYENDKLVAYLICLEKARLDVNLDALTELQKISKQIKINGKQLNDTKYCALESICIDKEYRSKGILPKLYEYASKQLGPKYDYAIGFIDQKNPRSYHSHVEKLGFLTIGTFDDSINKATWNIVAKPLRAIG</sequence>
<gene>
    <name evidence="2" type="ORF">HNQ88_000857</name>
</gene>
<keyword evidence="2" id="KW-0689">Ribosomal protein</keyword>
<dbReference type="AlphaFoldDB" id="A0AAE4BQS2"/>
<name>A0AAE4BQS2_9BACT</name>
<evidence type="ECO:0000313" key="2">
    <source>
        <dbReference type="EMBL" id="MDR6237881.1"/>
    </source>
</evidence>
<organism evidence="2 3">
    <name type="scientific">Aureibacter tunicatorum</name>
    <dbReference type="NCBI Taxonomy" id="866807"/>
    <lineage>
        <taxon>Bacteria</taxon>
        <taxon>Pseudomonadati</taxon>
        <taxon>Bacteroidota</taxon>
        <taxon>Cytophagia</taxon>
        <taxon>Cytophagales</taxon>
        <taxon>Persicobacteraceae</taxon>
        <taxon>Aureibacter</taxon>
    </lineage>
</organism>
<protein>
    <submittedName>
        <fullName evidence="2">Ribosomal protein S18 acetylase RimI-like enzyme</fullName>
    </submittedName>
</protein>